<dbReference type="GO" id="GO:0016747">
    <property type="term" value="F:acyltransferase activity, transferring groups other than amino-acyl groups"/>
    <property type="evidence" value="ECO:0007669"/>
    <property type="project" value="TreeGrafter"/>
</dbReference>
<comment type="similarity">
    <text evidence="1">Belongs to the plant acyltransferase family.</text>
</comment>
<dbReference type="InterPro" id="IPR050317">
    <property type="entry name" value="Plant_Fungal_Acyltransferase"/>
</dbReference>
<feature type="compositionally biased region" description="Polar residues" evidence="4">
    <location>
        <begin position="13"/>
        <end position="23"/>
    </location>
</feature>
<keyword evidence="2" id="KW-0808">Transferase</keyword>
<dbReference type="EMBL" id="NMUH01001767">
    <property type="protein sequence ID" value="MQL95211.1"/>
    <property type="molecule type" value="Genomic_DNA"/>
</dbReference>
<dbReference type="PANTHER" id="PTHR31642:SF316">
    <property type="entry name" value="PROTEIN ECERIFERUM 26-LIKE"/>
    <property type="match status" value="1"/>
</dbReference>
<keyword evidence="6" id="KW-1185">Reference proteome</keyword>
<evidence type="ECO:0000313" key="5">
    <source>
        <dbReference type="EMBL" id="MQL95211.1"/>
    </source>
</evidence>
<keyword evidence="3" id="KW-0012">Acyltransferase</keyword>
<dbReference type="Proteomes" id="UP000652761">
    <property type="component" value="Unassembled WGS sequence"/>
</dbReference>
<evidence type="ECO:0000256" key="4">
    <source>
        <dbReference type="SAM" id="MobiDB-lite"/>
    </source>
</evidence>
<feature type="region of interest" description="Disordered" evidence="4">
    <location>
        <begin position="1"/>
        <end position="24"/>
    </location>
</feature>
<organism evidence="5 6">
    <name type="scientific">Colocasia esculenta</name>
    <name type="common">Wild taro</name>
    <name type="synonym">Arum esculentum</name>
    <dbReference type="NCBI Taxonomy" id="4460"/>
    <lineage>
        <taxon>Eukaryota</taxon>
        <taxon>Viridiplantae</taxon>
        <taxon>Streptophyta</taxon>
        <taxon>Embryophyta</taxon>
        <taxon>Tracheophyta</taxon>
        <taxon>Spermatophyta</taxon>
        <taxon>Magnoliopsida</taxon>
        <taxon>Liliopsida</taxon>
        <taxon>Araceae</taxon>
        <taxon>Aroideae</taxon>
        <taxon>Colocasieae</taxon>
        <taxon>Colocasia</taxon>
    </lineage>
</organism>
<evidence type="ECO:0000256" key="3">
    <source>
        <dbReference type="ARBA" id="ARBA00023315"/>
    </source>
</evidence>
<accession>A0A843VF09</accession>
<dbReference type="SUPFAM" id="SSF52777">
    <property type="entry name" value="CoA-dependent acyltransferases"/>
    <property type="match status" value="1"/>
</dbReference>
<dbReference type="OrthoDB" id="671439at2759"/>
<dbReference type="PANTHER" id="PTHR31642">
    <property type="entry name" value="TRICHOTHECENE 3-O-ACETYLTRANSFERASE"/>
    <property type="match status" value="1"/>
</dbReference>
<reference evidence="5" key="1">
    <citation type="submission" date="2017-07" db="EMBL/GenBank/DDBJ databases">
        <title>Taro Niue Genome Assembly and Annotation.</title>
        <authorList>
            <person name="Atibalentja N."/>
            <person name="Keating K."/>
            <person name="Fields C.J."/>
        </authorList>
    </citation>
    <scope>NUCLEOTIDE SEQUENCE</scope>
    <source>
        <strain evidence="5">Niue_2</strain>
        <tissue evidence="5">Leaf</tissue>
    </source>
</reference>
<dbReference type="Pfam" id="PF02458">
    <property type="entry name" value="Transferase"/>
    <property type="match status" value="1"/>
</dbReference>
<dbReference type="InterPro" id="IPR023213">
    <property type="entry name" value="CAT-like_dom_sf"/>
</dbReference>
<comment type="caution">
    <text evidence="5">The sequence shown here is derived from an EMBL/GenBank/DDBJ whole genome shotgun (WGS) entry which is preliminary data.</text>
</comment>
<dbReference type="AlphaFoldDB" id="A0A843VF09"/>
<dbReference type="Gene3D" id="3.30.559.10">
    <property type="entry name" value="Chloramphenicol acetyltransferase-like domain"/>
    <property type="match status" value="2"/>
</dbReference>
<protein>
    <submittedName>
        <fullName evidence="5">Uncharacterized protein</fullName>
    </submittedName>
</protein>
<gene>
    <name evidence="5" type="ORF">Taro_027876</name>
</gene>
<name>A0A843VF09_COLES</name>
<proteinExistence type="inferred from homology"/>
<sequence>MPGEPKSRVTVLAKSTSVSSTPVKQGKTYPLSPLDHAMARHSLHLVFYYAPAAATAAGMGRDRLKESLSEVLTNYPPVTGRLTSPAEEGGNWVVRCNDAGVRVLDARVGCSLEEWLRETPAAAERELAQWEAMGEDRFIWSPFCIQISEFECGGVAIGVSCAHMYADATCATLFVKAWGDVHRRACIANPPFFHPPGLCARGPDLNLSTSSASFLQSKSSSPAAAPPSTCMSTATFRFPDAAVRRCLADLKSACPDATPFDALASLFWWRSRVAAAAGGPSSLTVCVDFRKMMYAPLPHGYFGNSLHFSRVDADLGPGGADAWASAAGALRAHAAGLVEEEFWSAVEWVESRRDAATGAFAPAFQMYGPDLTCASLDHLFSYGAAFGKDAAAPGEAGAGRPAHVAYHVGGAEGEGLILVLPGPPEEGGATGRTVMVTLPQDQTDRIRRDEVILNLGATPLFAE</sequence>
<evidence type="ECO:0000256" key="2">
    <source>
        <dbReference type="ARBA" id="ARBA00022679"/>
    </source>
</evidence>
<evidence type="ECO:0000256" key="1">
    <source>
        <dbReference type="ARBA" id="ARBA00009861"/>
    </source>
</evidence>
<evidence type="ECO:0000313" key="6">
    <source>
        <dbReference type="Proteomes" id="UP000652761"/>
    </source>
</evidence>